<proteinExistence type="predicted"/>
<evidence type="ECO:0000313" key="2">
    <source>
        <dbReference type="EMBL" id="KZT73249.1"/>
    </source>
</evidence>
<dbReference type="EMBL" id="KV429037">
    <property type="protein sequence ID" value="KZT73249.1"/>
    <property type="molecule type" value="Genomic_DNA"/>
</dbReference>
<sequence length="533" mass="59482">MRKLSSAKTRRIVNYLLHPRPTPIYPRLTTHTRYRRAYRKTLLESYDCLQESRRTDAHLAFAITQSFVSQVDGQAARTEAMGVAQGPGVLKYELKISSGDKSPVRSGRQLRSYRTMKYRSIRDYAVDQETRRACTAFADVPAGRNLRQMPRISACHTSILEGTYSHDELAPPDQPSIDSSHESSGSARYFTAKSAFNESNESGEEYQRTILQVLDTESGVIFNRVCQGSKGTLKAEHISPDVLDEQHAVTVRVDSPGRLRRNLGTDNLIGMLAQPVPSVMLTLPTPQPPASPVFVPQSPITVAKFITAAESSPNPVTTDRKLVPSMQFCPDCTFVPPDSGFLCYSCDRQWLACKVWYQANDGGRRGRLTEPYIRPAESNATNRALVDFLRAPSGSGNSYGLGIRATPEVVLSKSRFKKLAPFLAMATAESSVSLIYHEEVLPFARRTMAAVDLRVLAVLPRKLWATIVAVLSYNSRLLLRLLDSLVRHDLRAGHDLPSVSDYLWMITEDSVDEAQFVARLARTTSRFLEHLED</sequence>
<name>A0A165TCS3_9APHY</name>
<reference evidence="2 3" key="1">
    <citation type="journal article" date="2016" name="Mol. Biol. Evol.">
        <title>Comparative Genomics of Early-Diverging Mushroom-Forming Fungi Provides Insights into the Origins of Lignocellulose Decay Capabilities.</title>
        <authorList>
            <person name="Nagy L.G."/>
            <person name="Riley R."/>
            <person name="Tritt A."/>
            <person name="Adam C."/>
            <person name="Daum C."/>
            <person name="Floudas D."/>
            <person name="Sun H."/>
            <person name="Yadav J.S."/>
            <person name="Pangilinan J."/>
            <person name="Larsson K.H."/>
            <person name="Matsuura K."/>
            <person name="Barry K."/>
            <person name="Labutti K."/>
            <person name="Kuo R."/>
            <person name="Ohm R.A."/>
            <person name="Bhattacharya S.S."/>
            <person name="Shirouzu T."/>
            <person name="Yoshinaga Y."/>
            <person name="Martin F.M."/>
            <person name="Grigoriev I.V."/>
            <person name="Hibbett D.S."/>
        </authorList>
    </citation>
    <scope>NUCLEOTIDE SEQUENCE [LARGE SCALE GENOMIC DNA]</scope>
    <source>
        <strain evidence="2 3">L-15889</strain>
    </source>
</reference>
<evidence type="ECO:0000313" key="3">
    <source>
        <dbReference type="Proteomes" id="UP000076727"/>
    </source>
</evidence>
<dbReference type="AlphaFoldDB" id="A0A165TCS3"/>
<accession>A0A165TCS3</accession>
<keyword evidence="3" id="KW-1185">Reference proteome</keyword>
<protein>
    <submittedName>
        <fullName evidence="2">Uncharacterized protein</fullName>
    </submittedName>
</protein>
<evidence type="ECO:0000256" key="1">
    <source>
        <dbReference type="SAM" id="MobiDB-lite"/>
    </source>
</evidence>
<dbReference type="OrthoDB" id="2954746at2759"/>
<dbReference type="Proteomes" id="UP000076727">
    <property type="component" value="Unassembled WGS sequence"/>
</dbReference>
<gene>
    <name evidence="2" type="ORF">DAEQUDRAFT_808373</name>
</gene>
<feature type="region of interest" description="Disordered" evidence="1">
    <location>
        <begin position="165"/>
        <end position="184"/>
    </location>
</feature>
<organism evidence="2 3">
    <name type="scientific">Daedalea quercina L-15889</name>
    <dbReference type="NCBI Taxonomy" id="1314783"/>
    <lineage>
        <taxon>Eukaryota</taxon>
        <taxon>Fungi</taxon>
        <taxon>Dikarya</taxon>
        <taxon>Basidiomycota</taxon>
        <taxon>Agaricomycotina</taxon>
        <taxon>Agaricomycetes</taxon>
        <taxon>Polyporales</taxon>
        <taxon>Fomitopsis</taxon>
    </lineage>
</organism>